<dbReference type="Proteomes" id="UP001215151">
    <property type="component" value="Unassembled WGS sequence"/>
</dbReference>
<proteinExistence type="predicted"/>
<organism evidence="1 2">
    <name type="scientific">Trametes cubensis</name>
    <dbReference type="NCBI Taxonomy" id="1111947"/>
    <lineage>
        <taxon>Eukaryota</taxon>
        <taxon>Fungi</taxon>
        <taxon>Dikarya</taxon>
        <taxon>Basidiomycota</taxon>
        <taxon>Agaricomycotina</taxon>
        <taxon>Agaricomycetes</taxon>
        <taxon>Polyporales</taxon>
        <taxon>Polyporaceae</taxon>
        <taxon>Trametes</taxon>
    </lineage>
</organism>
<dbReference type="EMBL" id="JAPEVG010000224">
    <property type="protein sequence ID" value="KAJ8473414.1"/>
    <property type="molecule type" value="Genomic_DNA"/>
</dbReference>
<accession>A0AAD7XBB1</accession>
<evidence type="ECO:0000313" key="2">
    <source>
        <dbReference type="Proteomes" id="UP001215151"/>
    </source>
</evidence>
<comment type="caution">
    <text evidence="1">The sequence shown here is derived from an EMBL/GenBank/DDBJ whole genome shotgun (WGS) entry which is preliminary data.</text>
</comment>
<evidence type="ECO:0000313" key="1">
    <source>
        <dbReference type="EMBL" id="KAJ8473414.1"/>
    </source>
</evidence>
<reference evidence="1" key="1">
    <citation type="submission" date="2022-11" db="EMBL/GenBank/DDBJ databases">
        <title>Genome Sequence of Cubamyces cubensis.</title>
        <authorList>
            <person name="Buettner E."/>
        </authorList>
    </citation>
    <scope>NUCLEOTIDE SEQUENCE</scope>
    <source>
        <strain evidence="1">MPL-01</strain>
    </source>
</reference>
<gene>
    <name evidence="1" type="ORF">ONZ51_g7893</name>
</gene>
<sequence>MHCRSDAASPAQAPGCCGGILPRSIFSSKFFEKIRPRHFRKFVYQSRLHEGNVAVAEARKLFNAFQRSLSHDTWRRFENELFRLEEERQRFRPFADYHHLHAAQTEATWCMECIINCTAGSKLKAERTITNAGIMHLTFSSLTPERELESPLQTVQTRAAPIAWTPSPSHNALDLVLGPPQIRMDRLGHLLAESGRPVDVLLPSVWQLEGDTLWHSIHPKPSEQELKLPPLHKHPFCDRFATSNGVTNVVLASVNLGHLASRRQRPCWIGSLSSEPSTEAARGCG</sequence>
<dbReference type="AlphaFoldDB" id="A0AAD7XBB1"/>
<name>A0AAD7XBB1_9APHY</name>
<keyword evidence="2" id="KW-1185">Reference proteome</keyword>
<protein>
    <submittedName>
        <fullName evidence="1">Uncharacterized protein</fullName>
    </submittedName>
</protein>